<proteinExistence type="predicted"/>
<dbReference type="PANTHER" id="PTHR43157:SF31">
    <property type="entry name" value="PHOSPHATIDYLINOSITOL-GLYCAN BIOSYNTHESIS CLASS F PROTEIN"/>
    <property type="match status" value="1"/>
</dbReference>
<comment type="caution">
    <text evidence="2">The sequence shown here is derived from an EMBL/GenBank/DDBJ whole genome shotgun (WGS) entry which is preliminary data.</text>
</comment>
<keyword evidence="3" id="KW-1185">Reference proteome</keyword>
<dbReference type="AlphaFoldDB" id="A0A443QW51"/>
<accession>A0A443QW51</accession>
<name>A0A443QW51_9ACAR</name>
<feature type="non-terminal residue" evidence="2">
    <location>
        <position position="1"/>
    </location>
</feature>
<protein>
    <submittedName>
        <fullName evidence="2">Uncharacterized protein</fullName>
    </submittedName>
</protein>
<dbReference type="GO" id="GO:0016491">
    <property type="term" value="F:oxidoreductase activity"/>
    <property type="evidence" value="ECO:0007669"/>
    <property type="project" value="UniProtKB-KW"/>
</dbReference>
<gene>
    <name evidence="2" type="ORF">B4U80_03296</name>
</gene>
<evidence type="ECO:0000256" key="1">
    <source>
        <dbReference type="ARBA" id="ARBA00023002"/>
    </source>
</evidence>
<keyword evidence="1" id="KW-0560">Oxidoreductase</keyword>
<dbReference type="EMBL" id="NCKV01051435">
    <property type="protein sequence ID" value="RWS07250.1"/>
    <property type="molecule type" value="Genomic_DNA"/>
</dbReference>
<dbReference type="VEuPathDB" id="VectorBase:LDEU014155"/>
<dbReference type="Proteomes" id="UP000288716">
    <property type="component" value="Unassembled WGS sequence"/>
</dbReference>
<evidence type="ECO:0000313" key="3">
    <source>
        <dbReference type="Proteomes" id="UP000288716"/>
    </source>
</evidence>
<organism evidence="2 3">
    <name type="scientific">Leptotrombidium deliense</name>
    <dbReference type="NCBI Taxonomy" id="299467"/>
    <lineage>
        <taxon>Eukaryota</taxon>
        <taxon>Metazoa</taxon>
        <taxon>Ecdysozoa</taxon>
        <taxon>Arthropoda</taxon>
        <taxon>Chelicerata</taxon>
        <taxon>Arachnida</taxon>
        <taxon>Acari</taxon>
        <taxon>Acariformes</taxon>
        <taxon>Trombidiformes</taxon>
        <taxon>Prostigmata</taxon>
        <taxon>Anystina</taxon>
        <taxon>Parasitengona</taxon>
        <taxon>Trombiculoidea</taxon>
        <taxon>Trombiculidae</taxon>
        <taxon>Leptotrombidium</taxon>
    </lineage>
</organism>
<dbReference type="Gene3D" id="3.40.50.720">
    <property type="entry name" value="NAD(P)-binding Rossmann-like Domain"/>
    <property type="match status" value="1"/>
</dbReference>
<evidence type="ECO:0000313" key="2">
    <source>
        <dbReference type="EMBL" id="RWS07250.1"/>
    </source>
</evidence>
<dbReference type="STRING" id="299467.A0A443QW51"/>
<dbReference type="PANTHER" id="PTHR43157">
    <property type="entry name" value="PHOSPHATIDYLINOSITOL-GLYCAN BIOSYNTHESIS CLASS F PROTEIN-RELATED"/>
    <property type="match status" value="1"/>
</dbReference>
<dbReference type="OrthoDB" id="6482966at2759"/>
<sequence>PVIGKTVKQGAQTQIYCAVDEVIANETGLYYFFSNCRRDDPKSIALNREVGKKLWDVSIQMVSLSDIIPTHLK</sequence>
<reference evidence="2 3" key="1">
    <citation type="journal article" date="2018" name="Gigascience">
        <title>Genomes of trombidid mites reveal novel predicted allergens and laterally-transferred genes associated with secondary metabolism.</title>
        <authorList>
            <person name="Dong X."/>
            <person name="Chaisiri K."/>
            <person name="Xia D."/>
            <person name="Armstrong S.D."/>
            <person name="Fang Y."/>
            <person name="Donnelly M.J."/>
            <person name="Kadowaki T."/>
            <person name="McGarry J.W."/>
            <person name="Darby A.C."/>
            <person name="Makepeace B.L."/>
        </authorList>
    </citation>
    <scope>NUCLEOTIDE SEQUENCE [LARGE SCALE GENOMIC DNA]</scope>
    <source>
        <strain evidence="2">UoL-UT</strain>
    </source>
</reference>